<name>A0A5C3MJA7_9AGAM</name>
<evidence type="ECO:0000313" key="1">
    <source>
        <dbReference type="EMBL" id="TFK45394.1"/>
    </source>
</evidence>
<gene>
    <name evidence="1" type="ORF">OE88DRAFT_1729695</name>
</gene>
<organism evidence="1 2">
    <name type="scientific">Heliocybe sulcata</name>
    <dbReference type="NCBI Taxonomy" id="5364"/>
    <lineage>
        <taxon>Eukaryota</taxon>
        <taxon>Fungi</taxon>
        <taxon>Dikarya</taxon>
        <taxon>Basidiomycota</taxon>
        <taxon>Agaricomycotina</taxon>
        <taxon>Agaricomycetes</taxon>
        <taxon>Gloeophyllales</taxon>
        <taxon>Gloeophyllaceae</taxon>
        <taxon>Heliocybe</taxon>
    </lineage>
</organism>
<dbReference type="EMBL" id="ML213544">
    <property type="protein sequence ID" value="TFK45394.1"/>
    <property type="molecule type" value="Genomic_DNA"/>
</dbReference>
<proteinExistence type="predicted"/>
<evidence type="ECO:0000313" key="2">
    <source>
        <dbReference type="Proteomes" id="UP000305948"/>
    </source>
</evidence>
<keyword evidence="2" id="KW-1185">Reference proteome</keyword>
<accession>A0A5C3MJA7</accession>
<dbReference type="AlphaFoldDB" id="A0A5C3MJA7"/>
<dbReference type="Proteomes" id="UP000305948">
    <property type="component" value="Unassembled WGS sequence"/>
</dbReference>
<reference evidence="1 2" key="1">
    <citation type="journal article" date="2019" name="Nat. Ecol. Evol.">
        <title>Megaphylogeny resolves global patterns of mushroom evolution.</title>
        <authorList>
            <person name="Varga T."/>
            <person name="Krizsan K."/>
            <person name="Foldi C."/>
            <person name="Dima B."/>
            <person name="Sanchez-Garcia M."/>
            <person name="Sanchez-Ramirez S."/>
            <person name="Szollosi G.J."/>
            <person name="Szarkandi J.G."/>
            <person name="Papp V."/>
            <person name="Albert L."/>
            <person name="Andreopoulos W."/>
            <person name="Angelini C."/>
            <person name="Antonin V."/>
            <person name="Barry K.W."/>
            <person name="Bougher N.L."/>
            <person name="Buchanan P."/>
            <person name="Buyck B."/>
            <person name="Bense V."/>
            <person name="Catcheside P."/>
            <person name="Chovatia M."/>
            <person name="Cooper J."/>
            <person name="Damon W."/>
            <person name="Desjardin D."/>
            <person name="Finy P."/>
            <person name="Geml J."/>
            <person name="Haridas S."/>
            <person name="Hughes K."/>
            <person name="Justo A."/>
            <person name="Karasinski D."/>
            <person name="Kautmanova I."/>
            <person name="Kiss B."/>
            <person name="Kocsube S."/>
            <person name="Kotiranta H."/>
            <person name="LaButti K.M."/>
            <person name="Lechner B.E."/>
            <person name="Liimatainen K."/>
            <person name="Lipzen A."/>
            <person name="Lukacs Z."/>
            <person name="Mihaltcheva S."/>
            <person name="Morgado L.N."/>
            <person name="Niskanen T."/>
            <person name="Noordeloos M.E."/>
            <person name="Ohm R.A."/>
            <person name="Ortiz-Santana B."/>
            <person name="Ovrebo C."/>
            <person name="Racz N."/>
            <person name="Riley R."/>
            <person name="Savchenko A."/>
            <person name="Shiryaev A."/>
            <person name="Soop K."/>
            <person name="Spirin V."/>
            <person name="Szebenyi C."/>
            <person name="Tomsovsky M."/>
            <person name="Tulloss R.E."/>
            <person name="Uehling J."/>
            <person name="Grigoriev I.V."/>
            <person name="Vagvolgyi C."/>
            <person name="Papp T."/>
            <person name="Martin F.M."/>
            <person name="Miettinen O."/>
            <person name="Hibbett D.S."/>
            <person name="Nagy L.G."/>
        </authorList>
    </citation>
    <scope>NUCLEOTIDE SEQUENCE [LARGE SCALE GENOMIC DNA]</scope>
    <source>
        <strain evidence="1 2">OMC1185</strain>
    </source>
</reference>
<protein>
    <submittedName>
        <fullName evidence="1">Uncharacterized protein</fullName>
    </submittedName>
</protein>
<sequence length="428" mass="48821">MNAPSHEKQIKLSEELQVLEVFWCPYARFRSDVTSVTSDRVPEDRNLCLLDHLVLAFATGNHGWTTAATMQLEGEKIIHLTLAMNGNPSDEDRHAATALLELLHGSTGQSDEAFIHYLRRYAAPHLSNVIQEVGLRLSSFLEREFPLSEVKWTVDSDELPGLEEVQKSYNRHEGQHISDYVRALFHALHSKIQELQPCTIQSVRNASNDHIRSILFLAHHLSRARALQTLYTSRNKDLNIVFIGLFRYRLARLGQYHTIMSAIIPSFQNSNSKLTVEWLHDAAHMQTIRLLRKPVQISLEAIPKPTVSIYDVLPNDEKEQEEIMVGMMEYLQWKDVVEVSVHPEIRLILAAQSSTLPLVGVSDGPCACCRHWIRSCKGKKWKTSHGPPHLDWTWKLPGHDRRLDDAVCKEVSSVLTSEVCIEINRGWN</sequence>